<name>A0A811KCM8_9BILA</name>
<sequence length="137" mass="15427">MSRRSHSDDINLSVRVTSSILCVFLFIVGQVYCEELLEPAMVPSMWVLDGSVTDSCGELPMCPRGSRCYRPVGYTKPKVCVHYSWTRFPMEVMEARLSAGAPLTAHFPPKNTSFGRNLRRGRLQLRHPNVYDGGVFS</sequence>
<dbReference type="Proteomes" id="UP000783686">
    <property type="component" value="Unassembled WGS sequence"/>
</dbReference>
<accession>A0A811KCM8</accession>
<keyword evidence="1" id="KW-1133">Transmembrane helix</keyword>
<dbReference type="EMBL" id="CAJFCW020000002">
    <property type="protein sequence ID" value="CAG9097020.1"/>
    <property type="molecule type" value="Genomic_DNA"/>
</dbReference>
<organism evidence="2 3">
    <name type="scientific">Bursaphelenchus okinawaensis</name>
    <dbReference type="NCBI Taxonomy" id="465554"/>
    <lineage>
        <taxon>Eukaryota</taxon>
        <taxon>Metazoa</taxon>
        <taxon>Ecdysozoa</taxon>
        <taxon>Nematoda</taxon>
        <taxon>Chromadorea</taxon>
        <taxon>Rhabditida</taxon>
        <taxon>Tylenchina</taxon>
        <taxon>Tylenchomorpha</taxon>
        <taxon>Aphelenchoidea</taxon>
        <taxon>Aphelenchoididae</taxon>
        <taxon>Bursaphelenchus</taxon>
    </lineage>
</organism>
<evidence type="ECO:0000313" key="3">
    <source>
        <dbReference type="Proteomes" id="UP000614601"/>
    </source>
</evidence>
<keyword evidence="1" id="KW-0812">Transmembrane</keyword>
<feature type="transmembrane region" description="Helical" evidence="1">
    <location>
        <begin position="12"/>
        <end position="32"/>
    </location>
</feature>
<proteinExistence type="predicted"/>
<dbReference type="Proteomes" id="UP000614601">
    <property type="component" value="Unassembled WGS sequence"/>
</dbReference>
<keyword evidence="1" id="KW-0472">Membrane</keyword>
<evidence type="ECO:0000256" key="1">
    <source>
        <dbReference type="SAM" id="Phobius"/>
    </source>
</evidence>
<gene>
    <name evidence="2" type="ORF">BOKJ2_LOCUS4436</name>
</gene>
<keyword evidence="3" id="KW-1185">Reference proteome</keyword>
<comment type="caution">
    <text evidence="2">The sequence shown here is derived from an EMBL/GenBank/DDBJ whole genome shotgun (WGS) entry which is preliminary data.</text>
</comment>
<evidence type="ECO:0000313" key="2">
    <source>
        <dbReference type="EMBL" id="CAD5212635.1"/>
    </source>
</evidence>
<dbReference type="AlphaFoldDB" id="A0A811KCM8"/>
<dbReference type="EMBL" id="CAJFDH010000002">
    <property type="protein sequence ID" value="CAD5212635.1"/>
    <property type="molecule type" value="Genomic_DNA"/>
</dbReference>
<reference evidence="2" key="1">
    <citation type="submission" date="2020-09" db="EMBL/GenBank/DDBJ databases">
        <authorList>
            <person name="Kikuchi T."/>
        </authorList>
    </citation>
    <scope>NUCLEOTIDE SEQUENCE</scope>
    <source>
        <strain evidence="2">SH1</strain>
    </source>
</reference>
<protein>
    <submittedName>
        <fullName evidence="2">Uncharacterized protein</fullName>
    </submittedName>
</protein>